<evidence type="ECO:0000313" key="1">
    <source>
        <dbReference type="EMBL" id="MCI88187.1"/>
    </source>
</evidence>
<comment type="caution">
    <text evidence="1">The sequence shown here is derived from an EMBL/GenBank/DDBJ whole genome shotgun (WGS) entry which is preliminary data.</text>
</comment>
<dbReference type="AlphaFoldDB" id="A0A392VJU9"/>
<feature type="non-terminal residue" evidence="1">
    <location>
        <position position="1"/>
    </location>
</feature>
<protein>
    <submittedName>
        <fullName evidence="1">Uncharacterized protein</fullName>
    </submittedName>
</protein>
<reference evidence="1 2" key="1">
    <citation type="journal article" date="2018" name="Front. Plant Sci.">
        <title>Red Clover (Trifolium pratense) and Zigzag Clover (T. medium) - A Picture of Genomic Similarities and Differences.</title>
        <authorList>
            <person name="Dluhosova J."/>
            <person name="Istvanek J."/>
            <person name="Nedelnik J."/>
            <person name="Repkova J."/>
        </authorList>
    </citation>
    <scope>NUCLEOTIDE SEQUENCE [LARGE SCALE GENOMIC DNA]</scope>
    <source>
        <strain evidence="2">cv. 10/8</strain>
        <tissue evidence="1">Leaf</tissue>
    </source>
</reference>
<name>A0A392VJU9_9FABA</name>
<accession>A0A392VJU9</accession>
<sequence>GMAASMYEQYYKMDWGLPHYYSPPLMAAVQDYRA</sequence>
<keyword evidence="2" id="KW-1185">Reference proteome</keyword>
<evidence type="ECO:0000313" key="2">
    <source>
        <dbReference type="Proteomes" id="UP000265520"/>
    </source>
</evidence>
<proteinExistence type="predicted"/>
<dbReference type="EMBL" id="LXQA011186592">
    <property type="protein sequence ID" value="MCI88187.1"/>
    <property type="molecule type" value="Genomic_DNA"/>
</dbReference>
<dbReference type="Proteomes" id="UP000265520">
    <property type="component" value="Unassembled WGS sequence"/>
</dbReference>
<organism evidence="1 2">
    <name type="scientific">Trifolium medium</name>
    <dbReference type="NCBI Taxonomy" id="97028"/>
    <lineage>
        <taxon>Eukaryota</taxon>
        <taxon>Viridiplantae</taxon>
        <taxon>Streptophyta</taxon>
        <taxon>Embryophyta</taxon>
        <taxon>Tracheophyta</taxon>
        <taxon>Spermatophyta</taxon>
        <taxon>Magnoliopsida</taxon>
        <taxon>eudicotyledons</taxon>
        <taxon>Gunneridae</taxon>
        <taxon>Pentapetalae</taxon>
        <taxon>rosids</taxon>
        <taxon>fabids</taxon>
        <taxon>Fabales</taxon>
        <taxon>Fabaceae</taxon>
        <taxon>Papilionoideae</taxon>
        <taxon>50 kb inversion clade</taxon>
        <taxon>NPAAA clade</taxon>
        <taxon>Hologalegina</taxon>
        <taxon>IRL clade</taxon>
        <taxon>Trifolieae</taxon>
        <taxon>Trifolium</taxon>
    </lineage>
</organism>